<protein>
    <submittedName>
        <fullName evidence="2">Uncharacterized protein</fullName>
    </submittedName>
</protein>
<feature type="compositionally biased region" description="Polar residues" evidence="1">
    <location>
        <begin position="387"/>
        <end position="414"/>
    </location>
</feature>
<feature type="region of interest" description="Disordered" evidence="1">
    <location>
        <begin position="625"/>
        <end position="656"/>
    </location>
</feature>
<dbReference type="GO" id="GO:0030968">
    <property type="term" value="P:endoplasmic reticulum unfolded protein response"/>
    <property type="evidence" value="ECO:0007669"/>
    <property type="project" value="TreeGrafter"/>
</dbReference>
<feature type="region of interest" description="Disordered" evidence="1">
    <location>
        <begin position="491"/>
        <end position="526"/>
    </location>
</feature>
<feature type="compositionally biased region" description="Low complexity" evidence="1">
    <location>
        <begin position="1"/>
        <end position="18"/>
    </location>
</feature>
<dbReference type="RefSeq" id="XP_041135732.1">
    <property type="nucleotide sequence ID" value="XM_041282956.1"/>
</dbReference>
<dbReference type="AlphaFoldDB" id="A0A871R0X6"/>
<evidence type="ECO:0000313" key="3">
    <source>
        <dbReference type="Proteomes" id="UP000663131"/>
    </source>
</evidence>
<feature type="region of interest" description="Disordered" evidence="1">
    <location>
        <begin position="73"/>
        <end position="108"/>
    </location>
</feature>
<dbReference type="GO" id="GO:0006357">
    <property type="term" value="P:regulation of transcription by RNA polymerase II"/>
    <property type="evidence" value="ECO:0007669"/>
    <property type="project" value="TreeGrafter"/>
</dbReference>
<dbReference type="PANTHER" id="PTHR38406:SF1">
    <property type="entry name" value="TRANSCRIPTIONAL REPRESSOR OPI1"/>
    <property type="match status" value="1"/>
</dbReference>
<accession>A0A871R0X6</accession>
<dbReference type="KEGG" id="bbrx:BRETT_004460"/>
<organism evidence="2 3">
    <name type="scientific">Dekkera bruxellensis</name>
    <name type="common">Brettanomyces custersii</name>
    <dbReference type="NCBI Taxonomy" id="5007"/>
    <lineage>
        <taxon>Eukaryota</taxon>
        <taxon>Fungi</taxon>
        <taxon>Dikarya</taxon>
        <taxon>Ascomycota</taxon>
        <taxon>Saccharomycotina</taxon>
        <taxon>Pichiomycetes</taxon>
        <taxon>Pichiales</taxon>
        <taxon>Pichiaceae</taxon>
        <taxon>Brettanomyces</taxon>
    </lineage>
</organism>
<dbReference type="GO" id="GO:0003714">
    <property type="term" value="F:transcription corepressor activity"/>
    <property type="evidence" value="ECO:0007669"/>
    <property type="project" value="InterPro"/>
</dbReference>
<dbReference type="GO" id="GO:0005634">
    <property type="term" value="C:nucleus"/>
    <property type="evidence" value="ECO:0007669"/>
    <property type="project" value="TreeGrafter"/>
</dbReference>
<dbReference type="GO" id="GO:0005783">
    <property type="term" value="C:endoplasmic reticulum"/>
    <property type="evidence" value="ECO:0007669"/>
    <property type="project" value="TreeGrafter"/>
</dbReference>
<gene>
    <name evidence="2" type="ORF">BRETT_004460</name>
</gene>
<dbReference type="InterPro" id="IPR013927">
    <property type="entry name" value="TF_Opi1_Ccg-8"/>
</dbReference>
<feature type="compositionally biased region" description="Basic and acidic residues" evidence="1">
    <location>
        <begin position="631"/>
        <end position="643"/>
    </location>
</feature>
<sequence length="656" mass="71214">MSSTSSTSISGNVVTGSTISQNERPSLYRRHSPLRINELVDNTSDSQVEQTYQDTGAVSVSMPDSAHAEIGRAEDIGDSRKQGGGAGSSLLSSASSETLVTRSPSGRDCLVMDGSGKVMAESGNVEDGSGKVVDKRGNMVDESGKVVNTDSNMVDDSSNMVDKSSNTIDNSTILDKVTSHPLITSSINYMLERTIHTSSCYLKAAPGSGGYPEKPCEPHDPSIDVSQSVCGKTQDTNRAKYMEHAKRLRSSVNTFESTGLATAKRPKLSTVKQRGLLTENKLPPPIPTGYGVPWAQPTVLPRMAGSLRQQVTVNSAISAQRSLQDLTELSVINLNIESRRRLEMLIHFLKLGNGQLSERIENLIRQVESVSRKREGVDVGAKKRQSIDSTSSNRKSIDSASSNGGLYGFSSGTENSDEASSNDEGYSQFISDDSVQQIKNDIVATVKKIVSVVSKVSASSLSEPARSNVREALLKLPSNWATMFEREKRHGAAENGLSDDEDNSGCASSENELDDSSSVDTSSVDTRYEDSMEFQKADGEDSNPGAGSRSLATPSLFSNLFRYKGGLSRGSVASTRARRWLRRKIRSQMSYDTNGKVLVLAQESLDMINKIIKFCNENLDKAETWNSSKQDQQRENLRNKLEDMDYVSTPGRRGGD</sequence>
<dbReference type="GeneID" id="64576383"/>
<feature type="region of interest" description="Disordered" evidence="1">
    <location>
        <begin position="374"/>
        <end position="427"/>
    </location>
</feature>
<feature type="compositionally biased region" description="Polar residues" evidence="1">
    <location>
        <begin position="40"/>
        <end position="58"/>
    </location>
</feature>
<reference evidence="2" key="1">
    <citation type="submission" date="2020-10" db="EMBL/GenBank/DDBJ databases">
        <authorList>
            <person name="Palmer J.M."/>
        </authorList>
    </citation>
    <scope>NUCLEOTIDE SEQUENCE</scope>
    <source>
        <strain evidence="2">UCD 2041</strain>
    </source>
</reference>
<proteinExistence type="predicted"/>
<dbReference type="EMBL" id="CP063133">
    <property type="protein sequence ID" value="QOU19239.1"/>
    <property type="molecule type" value="Genomic_DNA"/>
</dbReference>
<feature type="region of interest" description="Disordered" evidence="1">
    <location>
        <begin position="1"/>
        <end position="61"/>
    </location>
</feature>
<reference evidence="2" key="2">
    <citation type="journal article" name="BMC Genomics">
        <title>New genome assemblies reveal patterns of domestication and adaptation across Brettanomyces (Dekkera) species.</title>
        <authorList>
            <person name="Roach M.J."/>
            <person name="Borneman A.R."/>
        </authorList>
    </citation>
    <scope>NUCLEOTIDE SEQUENCE</scope>
    <source>
        <strain evidence="2">UCD 2041</strain>
    </source>
</reference>
<dbReference type="Pfam" id="PF08618">
    <property type="entry name" value="Opi1"/>
    <property type="match status" value="1"/>
</dbReference>
<dbReference type="PANTHER" id="PTHR38406">
    <property type="entry name" value="TRANSCRIPTIONAL REPRESSOR OPI1"/>
    <property type="match status" value="1"/>
</dbReference>
<dbReference type="GO" id="GO:0008654">
    <property type="term" value="P:phospholipid biosynthetic process"/>
    <property type="evidence" value="ECO:0007669"/>
    <property type="project" value="TreeGrafter"/>
</dbReference>
<evidence type="ECO:0000256" key="1">
    <source>
        <dbReference type="SAM" id="MobiDB-lite"/>
    </source>
</evidence>
<dbReference type="Proteomes" id="UP000663131">
    <property type="component" value="Chromosome 5"/>
</dbReference>
<evidence type="ECO:0000313" key="2">
    <source>
        <dbReference type="EMBL" id="QOU19239.1"/>
    </source>
</evidence>
<name>A0A871R0X6_DEKBR</name>
<dbReference type="OrthoDB" id="2441642at2759"/>